<accession>A0A6F8T3J2</accession>
<reference evidence="1" key="1">
    <citation type="journal article" date="2020" name="Microbiol. Resour. Announc.">
        <title>Complete Genome Sequence of Novel Psychrotolerant Legionella Strain TUM19329, Isolated from Antarctic Lake Sediment.</title>
        <authorList>
            <person name="Shimada S."/>
            <person name="Nakai R."/>
            <person name="Aoki K."/>
            <person name="Shimoeda N."/>
            <person name="Ohno G."/>
            <person name="Miyazaki Y."/>
            <person name="Kudoh S."/>
            <person name="Imura S."/>
            <person name="Watanabe K."/>
            <person name="Ishii Y."/>
            <person name="Tateda K."/>
        </authorList>
    </citation>
    <scope>NUCLEOTIDE SEQUENCE [LARGE SCALE GENOMIC DNA]</scope>
    <source>
        <strain evidence="1">TUM19329</strain>
    </source>
</reference>
<dbReference type="RefSeq" id="WP_226905578.1">
    <property type="nucleotide sequence ID" value="NZ_AP022839.1"/>
</dbReference>
<dbReference type="AlphaFoldDB" id="A0A6F8T3J2"/>
<protein>
    <submittedName>
        <fullName evidence="1">Uncharacterized protein</fullName>
    </submittedName>
</protein>
<name>A0A6F8T3J2_9GAMM</name>
<gene>
    <name evidence="1" type="ORF">TUM19329_09530</name>
</gene>
<organism evidence="1 2">
    <name type="scientific">Legionella antarctica</name>
    <dbReference type="NCBI Taxonomy" id="2708020"/>
    <lineage>
        <taxon>Bacteria</taxon>
        <taxon>Pseudomonadati</taxon>
        <taxon>Pseudomonadota</taxon>
        <taxon>Gammaproteobacteria</taxon>
        <taxon>Legionellales</taxon>
        <taxon>Legionellaceae</taxon>
        <taxon>Legionella</taxon>
    </lineage>
</organism>
<dbReference type="KEGG" id="lant:TUM19329_09530"/>
<evidence type="ECO:0000313" key="2">
    <source>
        <dbReference type="Proteomes" id="UP000502894"/>
    </source>
</evidence>
<evidence type="ECO:0000313" key="1">
    <source>
        <dbReference type="EMBL" id="BCA94592.1"/>
    </source>
</evidence>
<sequence>MEKHQFYRKTVSIGILNIFKEFRLLTRAARINPDSVADTYPAILTGYKISNSIATIMLILATNQATSMNLKQGHFLFEMGTFSATQGEAQNIEINGLIGDRFNVSDRHDSNVLFGLGYLIDGFKLDKFNLNYGVNAFYLAKTKVSGTIDQELLFTNLAYNYQVMHLPVYALTKAELPTKSDKLAVTFDAGVGPNFMSTSNYHDWSLDGGMTLPDNAFLGRSKVTLSAMAGIGLKFTPTTGHAPFECGYRFFYLGEGDFNARTNQIRNTLKTGTNYAQALICTVTA</sequence>
<proteinExistence type="predicted"/>
<dbReference type="Proteomes" id="UP000502894">
    <property type="component" value="Chromosome"/>
</dbReference>
<dbReference type="EMBL" id="AP022839">
    <property type="protein sequence ID" value="BCA94592.1"/>
    <property type="molecule type" value="Genomic_DNA"/>
</dbReference>
<keyword evidence="2" id="KW-1185">Reference proteome</keyword>